<sequence>MANCQRVLAERRGDLVLAHVALADLREAEAVLREGGHEVNADIVSGYVTLAESIVAELTS</sequence>
<evidence type="ECO:0000313" key="1">
    <source>
        <dbReference type="EMBL" id="TRD22601.1"/>
    </source>
</evidence>
<protein>
    <submittedName>
        <fullName evidence="1">Uncharacterized protein</fullName>
    </submittedName>
</protein>
<evidence type="ECO:0000313" key="2">
    <source>
        <dbReference type="Proteomes" id="UP000318590"/>
    </source>
</evidence>
<comment type="caution">
    <text evidence="1">The sequence shown here is derived from an EMBL/GenBank/DDBJ whole genome shotgun (WGS) entry which is preliminary data.</text>
</comment>
<dbReference type="AlphaFoldDB" id="A0A547Q899"/>
<organism evidence="1 2">
    <name type="scientific">Palleronia caenipelagi</name>
    <dbReference type="NCBI Taxonomy" id="2489174"/>
    <lineage>
        <taxon>Bacteria</taxon>
        <taxon>Pseudomonadati</taxon>
        <taxon>Pseudomonadota</taxon>
        <taxon>Alphaproteobacteria</taxon>
        <taxon>Rhodobacterales</taxon>
        <taxon>Roseobacteraceae</taxon>
        <taxon>Palleronia</taxon>
    </lineage>
</organism>
<proteinExistence type="predicted"/>
<reference evidence="1 2" key="1">
    <citation type="submission" date="2019-06" db="EMBL/GenBank/DDBJ databases">
        <title>Paenimaribius caenipelagi gen. nov., sp. nov., isolated from a tidal flat.</title>
        <authorList>
            <person name="Yoon J.-H."/>
        </authorList>
    </citation>
    <scope>NUCLEOTIDE SEQUENCE [LARGE SCALE GENOMIC DNA]</scope>
    <source>
        <strain evidence="1 2">JBTF-M29</strain>
    </source>
</reference>
<dbReference type="EMBL" id="VFSV01000005">
    <property type="protein sequence ID" value="TRD22601.1"/>
    <property type="molecule type" value="Genomic_DNA"/>
</dbReference>
<name>A0A547Q899_9RHOB</name>
<gene>
    <name evidence="1" type="ORF">FEV53_04080</name>
</gene>
<keyword evidence="2" id="KW-1185">Reference proteome</keyword>
<dbReference type="Proteomes" id="UP000318590">
    <property type="component" value="Unassembled WGS sequence"/>
</dbReference>
<accession>A0A547Q899</accession>